<dbReference type="Proteomes" id="UP001501353">
    <property type="component" value="Unassembled WGS sequence"/>
</dbReference>
<feature type="signal peptide" evidence="1">
    <location>
        <begin position="1"/>
        <end position="40"/>
    </location>
</feature>
<evidence type="ECO:0000313" key="2">
    <source>
        <dbReference type="EMBL" id="GAA4027353.1"/>
    </source>
</evidence>
<keyword evidence="3" id="KW-1185">Reference proteome</keyword>
<protein>
    <recommendedName>
        <fullName evidence="4">Tetratricopeptide repeat protein</fullName>
    </recommendedName>
</protein>
<keyword evidence="1" id="KW-0732">Signal</keyword>
<dbReference type="EMBL" id="BAAAZE010000010">
    <property type="protein sequence ID" value="GAA4027353.1"/>
    <property type="molecule type" value="Genomic_DNA"/>
</dbReference>
<proteinExistence type="predicted"/>
<dbReference type="Pfam" id="PF13174">
    <property type="entry name" value="TPR_6"/>
    <property type="match status" value="1"/>
</dbReference>
<evidence type="ECO:0000256" key="1">
    <source>
        <dbReference type="SAM" id="SignalP"/>
    </source>
</evidence>
<gene>
    <name evidence="2" type="ORF">GCM10022212_26820</name>
</gene>
<reference evidence="3" key="1">
    <citation type="journal article" date="2019" name="Int. J. Syst. Evol. Microbiol.">
        <title>The Global Catalogue of Microorganisms (GCM) 10K type strain sequencing project: providing services to taxonomists for standard genome sequencing and annotation.</title>
        <authorList>
            <consortium name="The Broad Institute Genomics Platform"/>
            <consortium name="The Broad Institute Genome Sequencing Center for Infectious Disease"/>
            <person name="Wu L."/>
            <person name="Ma J."/>
        </authorList>
    </citation>
    <scope>NUCLEOTIDE SEQUENCE [LARGE SCALE GENOMIC DNA]</scope>
    <source>
        <strain evidence="3">JCM 16673</strain>
    </source>
</reference>
<dbReference type="InterPro" id="IPR019734">
    <property type="entry name" value="TPR_rpt"/>
</dbReference>
<name>A0ABP7TJR4_9BURK</name>
<evidence type="ECO:0000313" key="3">
    <source>
        <dbReference type="Proteomes" id="UP001501353"/>
    </source>
</evidence>
<sequence>MLDVLRTPFSFRETHMKSRSYLLCALLAVALTSATPAAFAQADTIRAVVAKPLQEAQELVKAKQFAEALVKLNSLDAVPERTPFELFTIDRTRGAAAAGAGDTELTAAAFQRVIDSGRLPAAEQLQLTEGVTANYYNAKNYSQTIVWAQRYLKQDSANEAVQNMLVQSQYLSDNHAAVVATLAPRLLANDQANRATPEIQLQMLADSARKTSDNATYVSTLERLVKTYPKPSYWADLINRIPRQPGFSDRYTLDVLRLQRATGTLANALDYADMAELALQANLPAEAMAVLDEGYAANLLGVGPQAARHTKLRTQARTQAAADQKIMADSEAAAQKSPNGTALVNLGTNYLGQKNTARAIALLDQGIAKGGLKRPDEVTLHLGLALQQSGDKARAASVLKSLQGRHDGSAELARLWTYVP</sequence>
<evidence type="ECO:0008006" key="4">
    <source>
        <dbReference type="Google" id="ProtNLM"/>
    </source>
</evidence>
<feature type="chain" id="PRO_5046375624" description="Tetratricopeptide repeat protein" evidence="1">
    <location>
        <begin position="41"/>
        <end position="420"/>
    </location>
</feature>
<comment type="caution">
    <text evidence="2">The sequence shown here is derived from an EMBL/GenBank/DDBJ whole genome shotgun (WGS) entry which is preliminary data.</text>
</comment>
<organism evidence="2 3">
    <name type="scientific">Actimicrobium antarcticum</name>
    <dbReference type="NCBI Taxonomy" id="1051899"/>
    <lineage>
        <taxon>Bacteria</taxon>
        <taxon>Pseudomonadati</taxon>
        <taxon>Pseudomonadota</taxon>
        <taxon>Betaproteobacteria</taxon>
        <taxon>Burkholderiales</taxon>
        <taxon>Oxalobacteraceae</taxon>
        <taxon>Actimicrobium</taxon>
    </lineage>
</organism>
<accession>A0ABP7TJR4</accession>